<comment type="catalytic activity">
    <reaction evidence="11">
        <text>dopamine + hexadecanoyl-CoA = N-hexadecanoyl-dopamine + CoA + H(+)</text>
        <dbReference type="Rhea" id="RHEA:51376"/>
        <dbReference type="ChEBI" id="CHEBI:15378"/>
        <dbReference type="ChEBI" id="CHEBI:57287"/>
        <dbReference type="ChEBI" id="CHEBI:57379"/>
        <dbReference type="ChEBI" id="CHEBI:59905"/>
        <dbReference type="ChEBI" id="CHEBI:134058"/>
    </reaction>
    <physiologicalReaction direction="left-to-right" evidence="11">
        <dbReference type="Rhea" id="RHEA:51377"/>
    </physiologicalReaction>
</comment>
<sequence>MATFEEFEFRTATPDDLEAVMEFTNTVFIRQAPVSKTAGLGREESELFYRPAVVKGLQTPYSVLVFHRASGELIGYRIVSVWRREDADNTSVSMDGLPTRLRLLGGVLLSLKNSFWDLCPKEVNCVLRREFSCVRSDFQRKGIASRMANELLDEEELKAKGIGGIVSETSSVANQALLAKKGFKPLLEIFYGSVVDEEGVQVIGDRCVDGSTKIVLNFKSFL</sequence>
<evidence type="ECO:0000256" key="3">
    <source>
        <dbReference type="ARBA" id="ARBA00038182"/>
    </source>
</evidence>
<reference evidence="14" key="1">
    <citation type="submission" date="2016-11" db="UniProtKB">
        <authorList>
            <consortium name="WormBaseParasite"/>
        </authorList>
    </citation>
    <scope>IDENTIFICATION</scope>
</reference>
<dbReference type="AlphaFoldDB" id="A0A1I7YEH4"/>
<dbReference type="PANTHER" id="PTHR20905">
    <property type="entry name" value="N-ACETYLTRANSFERASE-RELATED"/>
    <property type="match status" value="1"/>
</dbReference>
<keyword evidence="1" id="KW-0808">Transferase</keyword>
<name>A0A1I7YEH4_9BILA</name>
<comment type="catalytic activity">
    <reaction evidence="8">
        <text>dopamine + acetyl-CoA = N-acetyldopamine + CoA + H(+)</text>
        <dbReference type="Rhea" id="RHEA:51388"/>
        <dbReference type="ChEBI" id="CHEBI:15378"/>
        <dbReference type="ChEBI" id="CHEBI:57287"/>
        <dbReference type="ChEBI" id="CHEBI:57288"/>
        <dbReference type="ChEBI" id="CHEBI:59905"/>
        <dbReference type="ChEBI" id="CHEBI:125678"/>
    </reaction>
    <physiologicalReaction direction="left-to-right" evidence="8">
        <dbReference type="Rhea" id="RHEA:51389"/>
    </physiologicalReaction>
</comment>
<evidence type="ECO:0000256" key="6">
    <source>
        <dbReference type="ARBA" id="ARBA00050849"/>
    </source>
</evidence>
<dbReference type="PANTHER" id="PTHR20905:SF30">
    <property type="entry name" value="N-ACETYLTRANSFERASE DOMAIN-CONTAINING PROTEIN"/>
    <property type="match status" value="1"/>
</dbReference>
<comment type="catalytic activity">
    <reaction evidence="10">
        <text>serotonin + hexadecanoyl-CoA = N-hexadecanoyl-serotonin + CoA + H(+)</text>
        <dbReference type="Rhea" id="RHEA:51384"/>
        <dbReference type="ChEBI" id="CHEBI:15378"/>
        <dbReference type="ChEBI" id="CHEBI:57287"/>
        <dbReference type="ChEBI" id="CHEBI:57379"/>
        <dbReference type="ChEBI" id="CHEBI:134059"/>
        <dbReference type="ChEBI" id="CHEBI:350546"/>
    </reaction>
    <physiologicalReaction direction="left-to-right" evidence="10">
        <dbReference type="Rhea" id="RHEA:51385"/>
    </physiologicalReaction>
</comment>
<accession>A0A1I7YEH4</accession>
<dbReference type="InterPro" id="IPR016181">
    <property type="entry name" value="Acyl_CoA_acyltransferase"/>
</dbReference>
<evidence type="ECO:0000256" key="8">
    <source>
        <dbReference type="ARBA" id="ARBA00051711"/>
    </source>
</evidence>
<protein>
    <recommendedName>
        <fullName evidence="4">aralkylamine N-acetyltransferase</fullName>
        <ecNumber evidence="4">2.3.1.87</ecNumber>
    </recommendedName>
</protein>
<evidence type="ECO:0000256" key="7">
    <source>
        <dbReference type="ARBA" id="ARBA00051284"/>
    </source>
</evidence>
<proteinExistence type="inferred from homology"/>
<comment type="catalytic activity">
    <reaction evidence="9">
        <text>serotonin + (9Z)-octadecenoyl-CoA = N-(9Z-octadecenoyl)-serotonin + CoA + H(+)</text>
        <dbReference type="Rhea" id="RHEA:51392"/>
        <dbReference type="ChEBI" id="CHEBI:15378"/>
        <dbReference type="ChEBI" id="CHEBI:57287"/>
        <dbReference type="ChEBI" id="CHEBI:57387"/>
        <dbReference type="ChEBI" id="CHEBI:134064"/>
        <dbReference type="ChEBI" id="CHEBI:350546"/>
    </reaction>
    <physiologicalReaction direction="left-to-right" evidence="9">
        <dbReference type="Rhea" id="RHEA:51393"/>
    </physiologicalReaction>
</comment>
<dbReference type="WBParaSite" id="L893_g15474.t1">
    <property type="protein sequence ID" value="L893_g15474.t1"/>
    <property type="gene ID" value="L893_g15474"/>
</dbReference>
<dbReference type="Gene3D" id="3.40.630.30">
    <property type="match status" value="1"/>
</dbReference>
<keyword evidence="13" id="KW-1185">Reference proteome</keyword>
<dbReference type="GO" id="GO:0004059">
    <property type="term" value="F:aralkylamine N-acetyltransferase activity"/>
    <property type="evidence" value="ECO:0007669"/>
    <property type="project" value="UniProtKB-EC"/>
</dbReference>
<dbReference type="SUPFAM" id="SSF55729">
    <property type="entry name" value="Acyl-CoA N-acyltransferases (Nat)"/>
    <property type="match status" value="1"/>
</dbReference>
<evidence type="ECO:0000256" key="2">
    <source>
        <dbReference type="ARBA" id="ARBA00037926"/>
    </source>
</evidence>
<evidence type="ECO:0000256" key="10">
    <source>
        <dbReference type="ARBA" id="ARBA00052178"/>
    </source>
</evidence>
<comment type="catalytic activity">
    <reaction evidence="6">
        <text>serotonin + octadecanoyl-CoA = N-octadecanoyl-serotonin + CoA + H(+)</text>
        <dbReference type="Rhea" id="RHEA:51400"/>
        <dbReference type="ChEBI" id="CHEBI:15378"/>
        <dbReference type="ChEBI" id="CHEBI:57287"/>
        <dbReference type="ChEBI" id="CHEBI:57394"/>
        <dbReference type="ChEBI" id="CHEBI:134065"/>
        <dbReference type="ChEBI" id="CHEBI:350546"/>
    </reaction>
    <physiologicalReaction direction="left-to-right" evidence="6">
        <dbReference type="Rhea" id="RHEA:51401"/>
    </physiologicalReaction>
</comment>
<comment type="catalytic activity">
    <reaction evidence="7">
        <text>serotonin + (5Z,8Z,11Z,14Z)-eicosatetraenoyl-CoA = N-[(5Z,8Z,11Z,14Z)-eicosatetraenoyl]-serotonin + CoA + H(+)</text>
        <dbReference type="Rhea" id="RHEA:51396"/>
        <dbReference type="ChEBI" id="CHEBI:15378"/>
        <dbReference type="ChEBI" id="CHEBI:57287"/>
        <dbReference type="ChEBI" id="CHEBI:57368"/>
        <dbReference type="ChEBI" id="CHEBI:132255"/>
        <dbReference type="ChEBI" id="CHEBI:350546"/>
    </reaction>
    <physiologicalReaction direction="left-to-right" evidence="7">
        <dbReference type="Rhea" id="RHEA:51397"/>
    </physiologicalReaction>
</comment>
<organism evidence="13 14">
    <name type="scientific">Steinernema glaseri</name>
    <dbReference type="NCBI Taxonomy" id="37863"/>
    <lineage>
        <taxon>Eukaryota</taxon>
        <taxon>Metazoa</taxon>
        <taxon>Ecdysozoa</taxon>
        <taxon>Nematoda</taxon>
        <taxon>Chromadorea</taxon>
        <taxon>Rhabditida</taxon>
        <taxon>Tylenchina</taxon>
        <taxon>Panagrolaimomorpha</taxon>
        <taxon>Strongyloidoidea</taxon>
        <taxon>Steinernematidae</taxon>
        <taxon>Steinernema</taxon>
    </lineage>
</organism>
<evidence type="ECO:0000256" key="9">
    <source>
        <dbReference type="ARBA" id="ARBA00051823"/>
    </source>
</evidence>
<evidence type="ECO:0000313" key="14">
    <source>
        <dbReference type="WBParaSite" id="L893_g15474.t1"/>
    </source>
</evidence>
<evidence type="ECO:0000256" key="11">
    <source>
        <dbReference type="ARBA" id="ARBA00052335"/>
    </source>
</evidence>
<evidence type="ECO:0000256" key="5">
    <source>
        <dbReference type="ARBA" id="ARBA00050189"/>
    </source>
</evidence>
<dbReference type="EC" id="2.3.1.87" evidence="4"/>
<dbReference type="CDD" id="cd04301">
    <property type="entry name" value="NAT_SF"/>
    <property type="match status" value="1"/>
</dbReference>
<dbReference type="Proteomes" id="UP000095287">
    <property type="component" value="Unplaced"/>
</dbReference>
<comment type="catalytic activity">
    <reaction evidence="12">
        <text>serotonin + acetyl-CoA = N-acetylserotonin + CoA + H(+)</text>
        <dbReference type="Rhea" id="RHEA:25217"/>
        <dbReference type="ChEBI" id="CHEBI:15378"/>
        <dbReference type="ChEBI" id="CHEBI:17697"/>
        <dbReference type="ChEBI" id="CHEBI:57287"/>
        <dbReference type="ChEBI" id="CHEBI:57288"/>
        <dbReference type="ChEBI" id="CHEBI:350546"/>
        <dbReference type="EC" id="2.3.1.87"/>
    </reaction>
    <physiologicalReaction direction="left-to-right" evidence="12">
        <dbReference type="Rhea" id="RHEA:25218"/>
    </physiologicalReaction>
</comment>
<evidence type="ECO:0000256" key="12">
    <source>
        <dbReference type="ARBA" id="ARBA00052491"/>
    </source>
</evidence>
<comment type="pathway">
    <text evidence="2">Aromatic compound metabolism; melatonin biosynthesis; melatonin from serotonin: step 1/2.</text>
</comment>
<evidence type="ECO:0000256" key="4">
    <source>
        <dbReference type="ARBA" id="ARBA00039114"/>
    </source>
</evidence>
<dbReference type="FunFam" id="3.40.630.30:FF:000046">
    <property type="entry name" value="Dopamine N-acetyltransferase"/>
    <property type="match status" value="1"/>
</dbReference>
<evidence type="ECO:0000313" key="13">
    <source>
        <dbReference type="Proteomes" id="UP000095287"/>
    </source>
</evidence>
<comment type="similarity">
    <text evidence="3">Belongs to the acetyltransferase family. AANAT subfamily.</text>
</comment>
<evidence type="ECO:0000256" key="1">
    <source>
        <dbReference type="ARBA" id="ARBA00022679"/>
    </source>
</evidence>
<comment type="catalytic activity">
    <reaction evidence="5">
        <text>dopamine + (9Z)-octadecenoyl-CoA = N-(9Z-octadecanoyl)-dopamine + CoA + H(+)</text>
        <dbReference type="Rhea" id="RHEA:51380"/>
        <dbReference type="ChEBI" id="CHEBI:15378"/>
        <dbReference type="ChEBI" id="CHEBI:31883"/>
        <dbReference type="ChEBI" id="CHEBI:57287"/>
        <dbReference type="ChEBI" id="CHEBI:57387"/>
        <dbReference type="ChEBI" id="CHEBI:59905"/>
    </reaction>
    <physiologicalReaction direction="left-to-right" evidence="5">
        <dbReference type="Rhea" id="RHEA:51381"/>
    </physiologicalReaction>
</comment>